<dbReference type="InterPro" id="IPR041469">
    <property type="entry name" value="Subtilisin-like_FN3"/>
</dbReference>
<feature type="domain" description="Subtilisin-like protease fibronectin type-III" evidence="15">
    <location>
        <begin position="694"/>
        <end position="795"/>
    </location>
</feature>
<gene>
    <name evidence="16" type="ORF">BVC80_411g2</name>
</gene>
<dbReference type="PROSITE" id="PS00138">
    <property type="entry name" value="SUBTILASE_SER"/>
    <property type="match status" value="1"/>
</dbReference>
<accession>A0A200R8Y5</accession>
<dbReference type="InterPro" id="IPR003137">
    <property type="entry name" value="PA_domain"/>
</dbReference>
<keyword evidence="3 9" id="KW-0645">Protease</keyword>
<evidence type="ECO:0000313" key="16">
    <source>
        <dbReference type="EMBL" id="OVA19113.1"/>
    </source>
</evidence>
<sequence length="798" mass="85086">MFNIVGRTFILLLTIVPITSTYGAIRTSQSTYVVHMDNGKVAALDRSLGDTKRWYEAIMDSIVDSTSFSSSSHAAAAAAAAGNIDDQEEETQLLPRLLYVYETVISGFAAKLSPKQVESLKTIDGFLYATPDDMLSLHTTHSPHFLGLQNGKGLWEAPNLASDVIVGIVDTGIWPEHVSFSDAATGMSPVPARWKGRCEKGTKFSPSDCNKKLIGAKAFFKGYEAVAGRINETIDYRSARDSVGHGTHTASTAAGNVVAGASLFGMAKGVAGGMSYTARIAAYKVCWQAGYASSDIIAAIDQAIADGVDVLSLSLGGSSKTYHSDNMAIATLGAVQKGIFVSCSAGNSGPSASTVANSAPWIMTVAASYLDRSFLTIVKLGNNQVFRGASLYHGRRPGTKNLPLVYGKTASAHDDQGAVYCINGSLNPKLVKGKIVICERGMNGRTEKGEHVKMAGGVEMLLLNTEDEGEEVLADPHILPATSLGAMAAKAIKNYVNITKKPVASIVFEGTVYGSPAPVMAAFSSRGPSSVGPDVIKPDVTAPGMNILAAWPPTVSPTWLKSDKRSVSFNIISGTSMSCPHVSGLAALLKSVHPDWSPAAIKSALMTTSYTVNNIRSPISDAKNFNTFETATPFTFGSGHVDPERASDPGLVYDITNSDYLKYLCTLNYTSSQIALLARRSYRCPSKGHLQSSDLNYPSFALNFDRGAANITMEYKRIVTNVGAPTSRYRVKACQPDGVLMIVRPKVLNFSKLGQKISYKVSFMTLEGKTSTLTSSFGSLVWMSGKYSVRSPIAVTWL</sequence>
<dbReference type="Gene3D" id="3.30.70.80">
    <property type="entry name" value="Peptidase S8 propeptide/proteinase inhibitor I9"/>
    <property type="match status" value="1"/>
</dbReference>
<feature type="chain" id="PRO_5013075052" evidence="11">
    <location>
        <begin position="24"/>
        <end position="798"/>
    </location>
</feature>
<dbReference type="InterPro" id="IPR010259">
    <property type="entry name" value="S8pro/Inhibitor_I9"/>
</dbReference>
<dbReference type="Pfam" id="PF05922">
    <property type="entry name" value="Inhibitor_I9"/>
    <property type="match status" value="1"/>
</dbReference>
<dbReference type="CDD" id="cd04852">
    <property type="entry name" value="Peptidases_S8_3"/>
    <property type="match status" value="1"/>
</dbReference>
<feature type="active site" description="Charge relay system" evidence="8 9">
    <location>
        <position position="170"/>
    </location>
</feature>
<evidence type="ECO:0000313" key="17">
    <source>
        <dbReference type="Proteomes" id="UP000195402"/>
    </source>
</evidence>
<dbReference type="PANTHER" id="PTHR10795">
    <property type="entry name" value="PROPROTEIN CONVERTASE SUBTILISIN/KEXIN"/>
    <property type="match status" value="1"/>
</dbReference>
<evidence type="ECO:0000256" key="4">
    <source>
        <dbReference type="ARBA" id="ARBA00022729"/>
    </source>
</evidence>
<proteinExistence type="inferred from homology"/>
<keyword evidence="17" id="KW-1185">Reference proteome</keyword>
<dbReference type="AlphaFoldDB" id="A0A200R8Y5"/>
<dbReference type="STRING" id="56857.A0A200R8Y5"/>
<feature type="active site" description="Charge relay system" evidence="8 9">
    <location>
        <position position="576"/>
    </location>
</feature>
<evidence type="ECO:0000259" key="14">
    <source>
        <dbReference type="Pfam" id="PF05922"/>
    </source>
</evidence>
<keyword evidence="4 11" id="KW-0732">Signal</keyword>
<dbReference type="InterPro" id="IPR036852">
    <property type="entry name" value="Peptidase_S8/S53_dom_sf"/>
</dbReference>
<dbReference type="InterPro" id="IPR034197">
    <property type="entry name" value="Peptidases_S8_3"/>
</dbReference>
<evidence type="ECO:0000259" key="12">
    <source>
        <dbReference type="Pfam" id="PF00082"/>
    </source>
</evidence>
<evidence type="ECO:0000256" key="3">
    <source>
        <dbReference type="ARBA" id="ARBA00022670"/>
    </source>
</evidence>
<feature type="domain" description="PA" evidence="13">
    <location>
        <begin position="402"/>
        <end position="492"/>
    </location>
</feature>
<evidence type="ECO:0000256" key="5">
    <source>
        <dbReference type="ARBA" id="ARBA00022801"/>
    </source>
</evidence>
<dbReference type="InterPro" id="IPR000209">
    <property type="entry name" value="Peptidase_S8/S53_dom"/>
</dbReference>
<comment type="subcellular location">
    <subcellularLocation>
        <location evidence="1">Secreted</location>
    </subcellularLocation>
</comment>
<dbReference type="Pfam" id="PF02225">
    <property type="entry name" value="PA"/>
    <property type="match status" value="1"/>
</dbReference>
<evidence type="ECO:0000259" key="13">
    <source>
        <dbReference type="Pfam" id="PF02225"/>
    </source>
</evidence>
<feature type="signal peptide" evidence="11">
    <location>
        <begin position="1"/>
        <end position="23"/>
    </location>
</feature>
<evidence type="ECO:0000256" key="10">
    <source>
        <dbReference type="RuleBase" id="RU003355"/>
    </source>
</evidence>
<dbReference type="InterPro" id="IPR023828">
    <property type="entry name" value="Peptidase_S8_Ser-AS"/>
</dbReference>
<dbReference type="SUPFAM" id="SSF52743">
    <property type="entry name" value="Subtilisin-like"/>
    <property type="match status" value="1"/>
</dbReference>
<dbReference type="FunFam" id="3.50.30.30:FF:000005">
    <property type="entry name" value="subtilisin-like protease SBT1.5"/>
    <property type="match status" value="1"/>
</dbReference>
<dbReference type="PRINTS" id="PR00723">
    <property type="entry name" value="SUBTILISIN"/>
</dbReference>
<evidence type="ECO:0000256" key="8">
    <source>
        <dbReference type="PIRSR" id="PIRSR615500-1"/>
    </source>
</evidence>
<evidence type="ECO:0000256" key="1">
    <source>
        <dbReference type="ARBA" id="ARBA00004613"/>
    </source>
</evidence>
<keyword evidence="7" id="KW-0325">Glycoprotein</keyword>
<name>A0A200R8Y5_MACCD</name>
<dbReference type="PROSITE" id="PS51892">
    <property type="entry name" value="SUBTILASE"/>
    <property type="match status" value="1"/>
</dbReference>
<dbReference type="OMA" id="VCERGMN"/>
<dbReference type="Gene3D" id="3.40.50.200">
    <property type="entry name" value="Peptidase S8/S53 domain"/>
    <property type="match status" value="1"/>
</dbReference>
<reference evidence="16 17" key="1">
    <citation type="journal article" date="2017" name="Mol. Plant">
        <title>The Genome of Medicinal Plant Macleaya cordata Provides New Insights into Benzylisoquinoline Alkaloids Metabolism.</title>
        <authorList>
            <person name="Liu X."/>
            <person name="Liu Y."/>
            <person name="Huang P."/>
            <person name="Ma Y."/>
            <person name="Qing Z."/>
            <person name="Tang Q."/>
            <person name="Cao H."/>
            <person name="Cheng P."/>
            <person name="Zheng Y."/>
            <person name="Yuan Z."/>
            <person name="Zhou Y."/>
            <person name="Liu J."/>
            <person name="Tang Z."/>
            <person name="Zhuo Y."/>
            <person name="Zhang Y."/>
            <person name="Yu L."/>
            <person name="Huang J."/>
            <person name="Yang P."/>
            <person name="Peng Q."/>
            <person name="Zhang J."/>
            <person name="Jiang W."/>
            <person name="Zhang Z."/>
            <person name="Lin K."/>
            <person name="Ro D.K."/>
            <person name="Chen X."/>
            <person name="Xiong X."/>
            <person name="Shang Y."/>
            <person name="Huang S."/>
            <person name="Zeng J."/>
        </authorList>
    </citation>
    <scope>NUCLEOTIDE SEQUENCE [LARGE SCALE GENOMIC DNA]</scope>
    <source>
        <strain evidence="17">cv. BLH2017</strain>
        <tissue evidence="16">Root</tissue>
    </source>
</reference>
<dbReference type="EMBL" id="MVGT01000261">
    <property type="protein sequence ID" value="OVA19113.1"/>
    <property type="molecule type" value="Genomic_DNA"/>
</dbReference>
<evidence type="ECO:0000256" key="11">
    <source>
        <dbReference type="SAM" id="SignalP"/>
    </source>
</evidence>
<evidence type="ECO:0000259" key="15">
    <source>
        <dbReference type="Pfam" id="PF17766"/>
    </source>
</evidence>
<dbReference type="OrthoDB" id="206201at2759"/>
<keyword evidence="6 9" id="KW-0720">Serine protease</keyword>
<evidence type="ECO:0000256" key="9">
    <source>
        <dbReference type="PROSITE-ProRule" id="PRU01240"/>
    </source>
</evidence>
<dbReference type="Pfam" id="PF00082">
    <property type="entry name" value="Peptidase_S8"/>
    <property type="match status" value="1"/>
</dbReference>
<dbReference type="InterPro" id="IPR015500">
    <property type="entry name" value="Peptidase_S8_subtilisin-rel"/>
</dbReference>
<dbReference type="Gene3D" id="3.50.30.30">
    <property type="match status" value="1"/>
</dbReference>
<evidence type="ECO:0000256" key="6">
    <source>
        <dbReference type="ARBA" id="ARBA00022825"/>
    </source>
</evidence>
<feature type="domain" description="Inhibitor I9" evidence="14">
    <location>
        <begin position="31"/>
        <end position="138"/>
    </location>
</feature>
<comment type="caution">
    <text evidence="16">The sequence shown here is derived from an EMBL/GenBank/DDBJ whole genome shotgun (WGS) entry which is preliminary data.</text>
</comment>
<feature type="active site" description="Charge relay system" evidence="8 9">
    <location>
        <position position="245"/>
    </location>
</feature>
<evidence type="ECO:0000256" key="7">
    <source>
        <dbReference type="ARBA" id="ARBA00023180"/>
    </source>
</evidence>
<dbReference type="PROSITE" id="PS00136">
    <property type="entry name" value="SUBTILASE_ASP"/>
    <property type="match status" value="1"/>
</dbReference>
<dbReference type="InterPro" id="IPR037045">
    <property type="entry name" value="S8pro/Inhibitor_I9_sf"/>
</dbReference>
<dbReference type="InterPro" id="IPR045051">
    <property type="entry name" value="SBT"/>
</dbReference>
<dbReference type="FunFam" id="3.40.50.200:FF:000006">
    <property type="entry name" value="Subtilisin-like protease SBT1.5"/>
    <property type="match status" value="1"/>
</dbReference>
<dbReference type="InParanoid" id="A0A200R8Y5"/>
<organism evidence="16 17">
    <name type="scientific">Macleaya cordata</name>
    <name type="common">Five-seeded plume-poppy</name>
    <name type="synonym">Bocconia cordata</name>
    <dbReference type="NCBI Taxonomy" id="56857"/>
    <lineage>
        <taxon>Eukaryota</taxon>
        <taxon>Viridiplantae</taxon>
        <taxon>Streptophyta</taxon>
        <taxon>Embryophyta</taxon>
        <taxon>Tracheophyta</taxon>
        <taxon>Spermatophyta</taxon>
        <taxon>Magnoliopsida</taxon>
        <taxon>Ranunculales</taxon>
        <taxon>Papaveraceae</taxon>
        <taxon>Papaveroideae</taxon>
        <taxon>Macleaya</taxon>
    </lineage>
</organism>
<dbReference type="Gene3D" id="2.60.40.2310">
    <property type="match status" value="1"/>
</dbReference>
<feature type="domain" description="Peptidase S8/S53" evidence="12">
    <location>
        <begin position="162"/>
        <end position="622"/>
    </location>
</feature>
<keyword evidence="5 9" id="KW-0378">Hydrolase</keyword>
<protein>
    <submittedName>
        <fullName evidence="16">Peptidase S8/S53 domain</fullName>
    </submittedName>
</protein>
<dbReference type="GO" id="GO:0004252">
    <property type="term" value="F:serine-type endopeptidase activity"/>
    <property type="evidence" value="ECO:0007669"/>
    <property type="project" value="UniProtKB-UniRule"/>
</dbReference>
<dbReference type="CDD" id="cd02120">
    <property type="entry name" value="PA_subtilisin_like"/>
    <property type="match status" value="1"/>
</dbReference>
<dbReference type="Proteomes" id="UP000195402">
    <property type="component" value="Unassembled WGS sequence"/>
</dbReference>
<dbReference type="GO" id="GO:0005576">
    <property type="term" value="C:extracellular region"/>
    <property type="evidence" value="ECO:0007669"/>
    <property type="project" value="UniProtKB-SubCell"/>
</dbReference>
<dbReference type="GO" id="GO:0006508">
    <property type="term" value="P:proteolysis"/>
    <property type="evidence" value="ECO:0007669"/>
    <property type="project" value="UniProtKB-KW"/>
</dbReference>
<dbReference type="InterPro" id="IPR023827">
    <property type="entry name" value="Peptidase_S8_Asp-AS"/>
</dbReference>
<evidence type="ECO:0000256" key="2">
    <source>
        <dbReference type="ARBA" id="ARBA00011073"/>
    </source>
</evidence>
<comment type="similarity">
    <text evidence="2 9 10">Belongs to the peptidase S8 family.</text>
</comment>
<dbReference type="FunCoup" id="A0A200R8Y5">
    <property type="interactions" value="4"/>
</dbReference>
<dbReference type="Pfam" id="PF17766">
    <property type="entry name" value="fn3_6"/>
    <property type="match status" value="1"/>
</dbReference>